<evidence type="ECO:0000313" key="13">
    <source>
        <dbReference type="Proteomes" id="UP001642483"/>
    </source>
</evidence>
<proteinExistence type="inferred from homology"/>
<evidence type="ECO:0000256" key="8">
    <source>
        <dbReference type="ARBA" id="ARBA00022801"/>
    </source>
</evidence>
<evidence type="ECO:0000259" key="11">
    <source>
        <dbReference type="Pfam" id="PF02338"/>
    </source>
</evidence>
<evidence type="ECO:0000256" key="9">
    <source>
        <dbReference type="ARBA" id="ARBA00022807"/>
    </source>
</evidence>
<comment type="similarity">
    <text evidence="2">Belongs to the peptidase C64 family.</text>
</comment>
<dbReference type="PANTHER" id="PTHR13367:SF28">
    <property type="entry name" value="UBIQUITIN THIOESTERASE ZRANB1"/>
    <property type="match status" value="1"/>
</dbReference>
<keyword evidence="8" id="KW-0378">Hydrolase</keyword>
<keyword evidence="6" id="KW-0863">Zinc-finger</keyword>
<keyword evidence="5" id="KW-0479">Metal-binding</keyword>
<evidence type="ECO:0000256" key="6">
    <source>
        <dbReference type="ARBA" id="ARBA00022771"/>
    </source>
</evidence>
<evidence type="ECO:0000256" key="7">
    <source>
        <dbReference type="ARBA" id="ARBA00022786"/>
    </source>
</evidence>
<keyword evidence="13" id="KW-1185">Reference proteome</keyword>
<accession>A0ABP0GBR0</accession>
<sequence length="261" mass="30615">MGLLMLYFYTHLLCKWQTLSFFKRWREWELYQASLVGFSLTERQCLQDWAFIHSLAQQTHCHAFTSVLMQCVTVTCLPGASLEHCHIFVLSHILRRPIIVYGIKYLKSFRGDTLGFAKFQGVYLPFLWERSFCFTSPIALGYTRGHFTALVTMENNTKDISARHRNPFNMVKNLPLVDSDCKVLPIHFTVRGEGVNEDQRKEILQKWLDCHMTDDGLLVARQHPGKRPPSVTRLIEEWLDHYRHLSFRCLREEGDTDDDEE</sequence>
<gene>
    <name evidence="12" type="ORF">CVLEPA_LOCUS21153</name>
</gene>
<evidence type="ECO:0000256" key="5">
    <source>
        <dbReference type="ARBA" id="ARBA00022723"/>
    </source>
</evidence>
<keyword evidence="9" id="KW-0788">Thiol protease</keyword>
<evidence type="ECO:0000256" key="3">
    <source>
        <dbReference type="ARBA" id="ARBA00012759"/>
    </source>
</evidence>
<dbReference type="InterPro" id="IPR051346">
    <property type="entry name" value="OTU_Deubiquitinase"/>
</dbReference>
<dbReference type="EC" id="3.4.19.12" evidence="3"/>
<evidence type="ECO:0000256" key="1">
    <source>
        <dbReference type="ARBA" id="ARBA00000707"/>
    </source>
</evidence>
<dbReference type="Proteomes" id="UP001642483">
    <property type="component" value="Unassembled WGS sequence"/>
</dbReference>
<evidence type="ECO:0000313" key="12">
    <source>
        <dbReference type="EMBL" id="CAK8689192.1"/>
    </source>
</evidence>
<name>A0ABP0GBR0_CLALP</name>
<comment type="catalytic activity">
    <reaction evidence="1">
        <text>Thiol-dependent hydrolysis of ester, thioester, amide, peptide and isopeptide bonds formed by the C-terminal Gly of ubiquitin (a 76-residue protein attached to proteins as an intracellular targeting signal).</text>
        <dbReference type="EC" id="3.4.19.12"/>
    </reaction>
</comment>
<feature type="domain" description="OTU" evidence="11">
    <location>
        <begin position="74"/>
        <end position="147"/>
    </location>
</feature>
<protein>
    <recommendedName>
        <fullName evidence="3">ubiquitinyl hydrolase 1</fullName>
        <ecNumber evidence="3">3.4.19.12</ecNumber>
    </recommendedName>
</protein>
<dbReference type="EMBL" id="CAWYQH010000108">
    <property type="protein sequence ID" value="CAK8689192.1"/>
    <property type="molecule type" value="Genomic_DNA"/>
</dbReference>
<dbReference type="PANTHER" id="PTHR13367">
    <property type="entry name" value="UBIQUITIN THIOESTERASE"/>
    <property type="match status" value="1"/>
</dbReference>
<organism evidence="12 13">
    <name type="scientific">Clavelina lepadiformis</name>
    <name type="common">Light-bulb sea squirt</name>
    <name type="synonym">Ascidia lepadiformis</name>
    <dbReference type="NCBI Taxonomy" id="159417"/>
    <lineage>
        <taxon>Eukaryota</taxon>
        <taxon>Metazoa</taxon>
        <taxon>Chordata</taxon>
        <taxon>Tunicata</taxon>
        <taxon>Ascidiacea</taxon>
        <taxon>Aplousobranchia</taxon>
        <taxon>Clavelinidae</taxon>
        <taxon>Clavelina</taxon>
    </lineage>
</organism>
<dbReference type="InterPro" id="IPR003323">
    <property type="entry name" value="OTU_dom"/>
</dbReference>
<comment type="caution">
    <text evidence="12">The sequence shown here is derived from an EMBL/GenBank/DDBJ whole genome shotgun (WGS) entry which is preliminary data.</text>
</comment>
<evidence type="ECO:0000256" key="10">
    <source>
        <dbReference type="ARBA" id="ARBA00022833"/>
    </source>
</evidence>
<keyword evidence="7" id="KW-0833">Ubl conjugation pathway</keyword>
<keyword evidence="4" id="KW-0645">Protease</keyword>
<evidence type="ECO:0000256" key="4">
    <source>
        <dbReference type="ARBA" id="ARBA00022670"/>
    </source>
</evidence>
<evidence type="ECO:0000256" key="2">
    <source>
        <dbReference type="ARBA" id="ARBA00005865"/>
    </source>
</evidence>
<reference evidence="12 13" key="1">
    <citation type="submission" date="2024-02" db="EMBL/GenBank/DDBJ databases">
        <authorList>
            <person name="Daric V."/>
            <person name="Darras S."/>
        </authorList>
    </citation>
    <scope>NUCLEOTIDE SEQUENCE [LARGE SCALE GENOMIC DNA]</scope>
</reference>
<keyword evidence="10" id="KW-0862">Zinc</keyword>
<dbReference type="Pfam" id="PF02338">
    <property type="entry name" value="OTU"/>
    <property type="match status" value="1"/>
</dbReference>